<sequence length="449" mass="47061">MISDAIFDAALDLTRQWCAIPSVKGDTPELQKQADAVIDWLKTELGASIVSSASSRGRPPVIHARLDVGAPVTVILYNMYDVMPATPDSWSVAPFKGGIVDLDGIGESFVARGAENNKGPLAGMLFAVKALADAGRLRVNVEILVDGEEESGSGAMRDYLADPACTVRKSASAIFPSFCEYGGGPPRVYLGFSGIAKGEVRVDGGAWGGPKAAIHSSNAPWIANPASRLVEALSLIGKPPTGELAKIAIDDEATGIVTTLAAAFDPKAELRFRKTETFSLNGDARTLLEHVLSTASFNISSLESLPLGSDGVIPHGARAGFELRTPPSLDPSDFLAEYRKALDAAPGAVLNVADSYPGFRFAASAPGVSALLKSYETTAKTVPQIWPWAIGAAPAYAFAPHAESFLLAGAGRGGNAHGIDEFMTLEGFRRFIQSIATWLDLMGSEGSAA</sequence>
<gene>
    <name evidence="4" type="ORF">FHW37_11032</name>
</gene>
<dbReference type="EMBL" id="VIWP01000010">
    <property type="protein sequence ID" value="TWF47736.1"/>
    <property type="molecule type" value="Genomic_DNA"/>
</dbReference>
<dbReference type="InterPro" id="IPR002933">
    <property type="entry name" value="Peptidase_M20"/>
</dbReference>
<dbReference type="Proteomes" id="UP000320653">
    <property type="component" value="Unassembled WGS sequence"/>
</dbReference>
<keyword evidence="2" id="KW-0479">Metal-binding</keyword>
<dbReference type="PANTHER" id="PTHR43270">
    <property type="entry name" value="BETA-ALA-HIS DIPEPTIDASE"/>
    <property type="match status" value="1"/>
</dbReference>
<protein>
    <submittedName>
        <fullName evidence="4">Acetylornithine deacetylase/succinyl-diaminopimelate desuccinylase-like protein</fullName>
    </submittedName>
</protein>
<dbReference type="Gene3D" id="3.30.70.360">
    <property type="match status" value="1"/>
</dbReference>
<evidence type="ECO:0000256" key="3">
    <source>
        <dbReference type="ARBA" id="ARBA00022801"/>
    </source>
</evidence>
<dbReference type="PANTHER" id="PTHR43270:SF4">
    <property type="entry name" value="CARNOSINE DIPEPTIDASE 2, ISOFORM A"/>
    <property type="match status" value="1"/>
</dbReference>
<organism evidence="4 5">
    <name type="scientific">Neorhizobium alkalisoli</name>
    <dbReference type="NCBI Taxonomy" id="528178"/>
    <lineage>
        <taxon>Bacteria</taxon>
        <taxon>Pseudomonadati</taxon>
        <taxon>Pseudomonadota</taxon>
        <taxon>Alphaproteobacteria</taxon>
        <taxon>Hyphomicrobiales</taxon>
        <taxon>Rhizobiaceae</taxon>
        <taxon>Rhizobium/Agrobacterium group</taxon>
        <taxon>Neorhizobium</taxon>
    </lineage>
</organism>
<dbReference type="Pfam" id="PF01546">
    <property type="entry name" value="Peptidase_M20"/>
    <property type="match status" value="1"/>
</dbReference>
<dbReference type="Gene3D" id="3.40.630.10">
    <property type="entry name" value="Zn peptidases"/>
    <property type="match status" value="1"/>
</dbReference>
<keyword evidence="3" id="KW-0378">Hydrolase</keyword>
<dbReference type="OrthoDB" id="9761532at2"/>
<reference evidence="4 5" key="1">
    <citation type="submission" date="2019-06" db="EMBL/GenBank/DDBJ databases">
        <title>Sorghum-associated microbial communities from plants grown in Nebraska, USA.</title>
        <authorList>
            <person name="Schachtman D."/>
        </authorList>
    </citation>
    <scope>NUCLEOTIDE SEQUENCE [LARGE SCALE GENOMIC DNA]</scope>
    <source>
        <strain evidence="4 5">1225</strain>
    </source>
</reference>
<evidence type="ECO:0000313" key="5">
    <source>
        <dbReference type="Proteomes" id="UP000320653"/>
    </source>
</evidence>
<accession>A0A561QBI3</accession>
<evidence type="ECO:0000256" key="1">
    <source>
        <dbReference type="ARBA" id="ARBA00022670"/>
    </source>
</evidence>
<dbReference type="InterPro" id="IPR051458">
    <property type="entry name" value="Cyt/Met_Dipeptidase"/>
</dbReference>
<evidence type="ECO:0000256" key="2">
    <source>
        <dbReference type="ARBA" id="ARBA00022723"/>
    </source>
</evidence>
<dbReference type="SUPFAM" id="SSF53187">
    <property type="entry name" value="Zn-dependent exopeptidases"/>
    <property type="match status" value="1"/>
</dbReference>
<dbReference type="GO" id="GO:0046872">
    <property type="term" value="F:metal ion binding"/>
    <property type="evidence" value="ECO:0007669"/>
    <property type="project" value="UniProtKB-KW"/>
</dbReference>
<comment type="caution">
    <text evidence="4">The sequence shown here is derived from an EMBL/GenBank/DDBJ whole genome shotgun (WGS) entry which is preliminary data.</text>
</comment>
<dbReference type="RefSeq" id="WP_145641971.1">
    <property type="nucleotide sequence ID" value="NZ_VIWP01000010.1"/>
</dbReference>
<keyword evidence="5" id="KW-1185">Reference proteome</keyword>
<evidence type="ECO:0000313" key="4">
    <source>
        <dbReference type="EMBL" id="TWF47736.1"/>
    </source>
</evidence>
<name>A0A561QBI3_9HYPH</name>
<proteinExistence type="predicted"/>
<dbReference type="GO" id="GO:0006508">
    <property type="term" value="P:proteolysis"/>
    <property type="evidence" value="ECO:0007669"/>
    <property type="project" value="UniProtKB-KW"/>
</dbReference>
<dbReference type="GO" id="GO:0008233">
    <property type="term" value="F:peptidase activity"/>
    <property type="evidence" value="ECO:0007669"/>
    <property type="project" value="UniProtKB-KW"/>
</dbReference>
<keyword evidence="1" id="KW-0645">Protease</keyword>
<dbReference type="AlphaFoldDB" id="A0A561QBI3"/>